<dbReference type="InterPro" id="IPR036388">
    <property type="entry name" value="WH-like_DNA-bd_sf"/>
</dbReference>
<dbReference type="EMBL" id="CP115965">
    <property type="protein sequence ID" value="WZW98673.1"/>
    <property type="molecule type" value="Genomic_DNA"/>
</dbReference>
<proteinExistence type="inferred from homology"/>
<dbReference type="PANTHER" id="PTHR33202">
    <property type="entry name" value="ZINC UPTAKE REGULATION PROTEIN"/>
    <property type="match status" value="1"/>
</dbReference>
<keyword evidence="2" id="KW-0678">Repressor</keyword>
<keyword evidence="4" id="KW-0805">Transcription regulation</keyword>
<gene>
    <name evidence="7" type="ORF">PCC79_00250</name>
</gene>
<evidence type="ECO:0000313" key="7">
    <source>
        <dbReference type="EMBL" id="WZW98673.1"/>
    </source>
</evidence>
<dbReference type="Pfam" id="PF01475">
    <property type="entry name" value="FUR"/>
    <property type="match status" value="1"/>
</dbReference>
<evidence type="ECO:0000256" key="2">
    <source>
        <dbReference type="ARBA" id="ARBA00022491"/>
    </source>
</evidence>
<evidence type="ECO:0000256" key="6">
    <source>
        <dbReference type="ARBA" id="ARBA00023163"/>
    </source>
</evidence>
<dbReference type="PANTHER" id="PTHR33202:SF7">
    <property type="entry name" value="FERRIC UPTAKE REGULATION PROTEIN"/>
    <property type="match status" value="1"/>
</dbReference>
<dbReference type="Gene3D" id="1.10.10.10">
    <property type="entry name" value="Winged helix-like DNA-binding domain superfamily/Winged helix DNA-binding domain"/>
    <property type="match status" value="1"/>
</dbReference>
<name>A0ABZ3C7L5_9ACTN</name>
<keyword evidence="3" id="KW-0862">Zinc</keyword>
<keyword evidence="5" id="KW-0238">DNA-binding</keyword>
<dbReference type="RefSeq" id="WP_342372660.1">
    <property type="nucleotide sequence ID" value="NZ_CP115965.1"/>
</dbReference>
<evidence type="ECO:0000256" key="1">
    <source>
        <dbReference type="ARBA" id="ARBA00007957"/>
    </source>
</evidence>
<dbReference type="Proteomes" id="UP001434337">
    <property type="component" value="Chromosome"/>
</dbReference>
<keyword evidence="6" id="KW-0804">Transcription</keyword>
<evidence type="ECO:0000313" key="8">
    <source>
        <dbReference type="Proteomes" id="UP001434337"/>
    </source>
</evidence>
<evidence type="ECO:0000256" key="4">
    <source>
        <dbReference type="ARBA" id="ARBA00023015"/>
    </source>
</evidence>
<organism evidence="7 8">
    <name type="scientific">Propioniciclava soli</name>
    <dbReference type="NCBI Taxonomy" id="2775081"/>
    <lineage>
        <taxon>Bacteria</taxon>
        <taxon>Bacillati</taxon>
        <taxon>Actinomycetota</taxon>
        <taxon>Actinomycetes</taxon>
        <taxon>Propionibacteriales</taxon>
        <taxon>Propionibacteriaceae</taxon>
        <taxon>Propioniciclava</taxon>
    </lineage>
</organism>
<evidence type="ECO:0000256" key="5">
    <source>
        <dbReference type="ARBA" id="ARBA00023125"/>
    </source>
</evidence>
<dbReference type="CDD" id="cd07153">
    <property type="entry name" value="Fur_like"/>
    <property type="match status" value="1"/>
</dbReference>
<sequence>MDVDTVLDRTATLLRARGDRMTTPRRAVLTALASHPGHWSAEEIAAFVADPGEDGGTSREAGVHRSSVYRTLETLSELGVVQHVHLGHGTTVYHLAESAHLHAQCRNCGRLVDVSAAVLDAAAAALASEHGFRLDPTHVALSGTCAACQQGEAASG</sequence>
<reference evidence="7 8" key="1">
    <citation type="journal article" date="2023" name="Environ Microbiome">
        <title>A coral-associated actinobacterium mitigates coral bleaching under heat stress.</title>
        <authorList>
            <person name="Li J."/>
            <person name="Zou Y."/>
            <person name="Li Q."/>
            <person name="Zhang J."/>
            <person name="Bourne D.G."/>
            <person name="Lyu Y."/>
            <person name="Liu C."/>
            <person name="Zhang S."/>
        </authorList>
    </citation>
    <scope>NUCLEOTIDE SEQUENCE [LARGE SCALE GENOMIC DNA]</scope>
    <source>
        <strain evidence="7 8">SCSIO 13291</strain>
    </source>
</reference>
<dbReference type="Gene3D" id="3.30.1490.190">
    <property type="match status" value="1"/>
</dbReference>
<evidence type="ECO:0000256" key="3">
    <source>
        <dbReference type="ARBA" id="ARBA00022833"/>
    </source>
</evidence>
<comment type="similarity">
    <text evidence="1">Belongs to the Fur family.</text>
</comment>
<protein>
    <submittedName>
        <fullName evidence="7">Fur family transcriptional regulator</fullName>
    </submittedName>
</protein>
<dbReference type="InterPro" id="IPR036390">
    <property type="entry name" value="WH_DNA-bd_sf"/>
</dbReference>
<dbReference type="SUPFAM" id="SSF46785">
    <property type="entry name" value="Winged helix' DNA-binding domain"/>
    <property type="match status" value="1"/>
</dbReference>
<accession>A0ABZ3C7L5</accession>
<dbReference type="InterPro" id="IPR043135">
    <property type="entry name" value="Fur_C"/>
</dbReference>
<keyword evidence="8" id="KW-1185">Reference proteome</keyword>
<dbReference type="InterPro" id="IPR002481">
    <property type="entry name" value="FUR"/>
</dbReference>